<evidence type="ECO:0000313" key="10">
    <source>
        <dbReference type="Proteomes" id="UP000028547"/>
    </source>
</evidence>
<dbReference type="PANTHER" id="PTHR32071:SF113">
    <property type="entry name" value="ALGINATE BIOSYNTHESIS TRANSCRIPTIONAL REGULATORY PROTEIN ALGB"/>
    <property type="match status" value="1"/>
</dbReference>
<evidence type="ECO:0000313" key="9">
    <source>
        <dbReference type="EMBL" id="KFA94739.1"/>
    </source>
</evidence>
<dbReference type="Proteomes" id="UP000028547">
    <property type="component" value="Unassembled WGS sequence"/>
</dbReference>
<dbReference type="InterPro" id="IPR058031">
    <property type="entry name" value="AAA_lid_NorR"/>
</dbReference>
<evidence type="ECO:0000259" key="7">
    <source>
        <dbReference type="PROSITE" id="PS50045"/>
    </source>
</evidence>
<dbReference type="InterPro" id="IPR025943">
    <property type="entry name" value="Sigma_54_int_dom_ATP-bd_2"/>
</dbReference>
<dbReference type="PROSITE" id="PS00675">
    <property type="entry name" value="SIGMA54_INTERACT_1"/>
    <property type="match status" value="1"/>
</dbReference>
<dbReference type="RefSeq" id="WP_043388607.1">
    <property type="nucleotide sequence ID" value="NZ_JPMI01000004.1"/>
</dbReference>
<dbReference type="Pfam" id="PF00072">
    <property type="entry name" value="Response_reg"/>
    <property type="match status" value="1"/>
</dbReference>
<dbReference type="PANTHER" id="PTHR32071">
    <property type="entry name" value="TRANSCRIPTIONAL REGULATORY PROTEIN"/>
    <property type="match status" value="1"/>
</dbReference>
<keyword evidence="2" id="KW-0067">ATP-binding</keyword>
<keyword evidence="1" id="KW-0547">Nucleotide-binding</keyword>
<name>A0A084T204_9BACT</name>
<evidence type="ECO:0000256" key="3">
    <source>
        <dbReference type="ARBA" id="ARBA00023015"/>
    </source>
</evidence>
<keyword evidence="6" id="KW-0597">Phosphoprotein</keyword>
<reference evidence="9 10" key="1">
    <citation type="submission" date="2014-07" db="EMBL/GenBank/DDBJ databases">
        <title>Draft Genome Sequence of Gephyronic Acid Producer, Cystobacter violaceus Strain Cb vi76.</title>
        <authorList>
            <person name="Stevens D.C."/>
            <person name="Young J."/>
            <person name="Carmichael R."/>
            <person name="Tan J."/>
            <person name="Taylor R.E."/>
        </authorList>
    </citation>
    <scope>NUCLEOTIDE SEQUENCE [LARGE SCALE GENOMIC DNA]</scope>
    <source>
        <strain evidence="9 10">Cb vi76</strain>
    </source>
</reference>
<dbReference type="PRINTS" id="PR01590">
    <property type="entry name" value="HTHFIS"/>
</dbReference>
<dbReference type="InterPro" id="IPR025662">
    <property type="entry name" value="Sigma_54_int_dom_ATP-bd_1"/>
</dbReference>
<keyword evidence="3" id="KW-0805">Transcription regulation</keyword>
<dbReference type="PROSITE" id="PS50045">
    <property type="entry name" value="SIGMA54_INTERACT_4"/>
    <property type="match status" value="1"/>
</dbReference>
<dbReference type="PROSITE" id="PS50110">
    <property type="entry name" value="RESPONSE_REGULATORY"/>
    <property type="match status" value="1"/>
</dbReference>
<dbReference type="Pfam" id="PF02954">
    <property type="entry name" value="HTH_8"/>
    <property type="match status" value="1"/>
</dbReference>
<evidence type="ECO:0000256" key="2">
    <source>
        <dbReference type="ARBA" id="ARBA00022840"/>
    </source>
</evidence>
<dbReference type="Gene3D" id="1.10.10.60">
    <property type="entry name" value="Homeodomain-like"/>
    <property type="match status" value="1"/>
</dbReference>
<dbReference type="CDD" id="cd00009">
    <property type="entry name" value="AAA"/>
    <property type="match status" value="1"/>
</dbReference>
<dbReference type="AlphaFoldDB" id="A0A084T204"/>
<keyword evidence="4" id="KW-0238">DNA-binding</keyword>
<dbReference type="InterPro" id="IPR027417">
    <property type="entry name" value="P-loop_NTPase"/>
</dbReference>
<accession>A0A084T204</accession>
<evidence type="ECO:0000256" key="5">
    <source>
        <dbReference type="ARBA" id="ARBA00023163"/>
    </source>
</evidence>
<comment type="caution">
    <text evidence="9">The sequence shown here is derived from an EMBL/GenBank/DDBJ whole genome shotgun (WGS) entry which is preliminary data.</text>
</comment>
<dbReference type="GO" id="GO:0005524">
    <property type="term" value="F:ATP binding"/>
    <property type="evidence" value="ECO:0007669"/>
    <property type="project" value="UniProtKB-KW"/>
</dbReference>
<dbReference type="Gene3D" id="3.40.50.2300">
    <property type="match status" value="1"/>
</dbReference>
<dbReference type="InterPro" id="IPR002078">
    <property type="entry name" value="Sigma_54_int"/>
</dbReference>
<evidence type="ECO:0000256" key="4">
    <source>
        <dbReference type="ARBA" id="ARBA00023125"/>
    </source>
</evidence>
<dbReference type="SUPFAM" id="SSF52540">
    <property type="entry name" value="P-loop containing nucleoside triphosphate hydrolases"/>
    <property type="match status" value="1"/>
</dbReference>
<evidence type="ECO:0000259" key="8">
    <source>
        <dbReference type="PROSITE" id="PS50110"/>
    </source>
</evidence>
<dbReference type="SUPFAM" id="SSF52172">
    <property type="entry name" value="CheY-like"/>
    <property type="match status" value="1"/>
</dbReference>
<dbReference type="SMART" id="SM00382">
    <property type="entry name" value="AAA"/>
    <property type="match status" value="1"/>
</dbReference>
<dbReference type="SMART" id="SM00448">
    <property type="entry name" value="REC"/>
    <property type="match status" value="1"/>
</dbReference>
<dbReference type="Pfam" id="PF25601">
    <property type="entry name" value="AAA_lid_14"/>
    <property type="match status" value="1"/>
</dbReference>
<dbReference type="Gene3D" id="3.40.50.300">
    <property type="entry name" value="P-loop containing nucleotide triphosphate hydrolases"/>
    <property type="match status" value="1"/>
</dbReference>
<dbReference type="PROSITE" id="PS00688">
    <property type="entry name" value="SIGMA54_INTERACT_3"/>
    <property type="match status" value="1"/>
</dbReference>
<evidence type="ECO:0000256" key="1">
    <source>
        <dbReference type="ARBA" id="ARBA00022741"/>
    </source>
</evidence>
<organism evidence="9 10">
    <name type="scientific">Archangium violaceum Cb vi76</name>
    <dbReference type="NCBI Taxonomy" id="1406225"/>
    <lineage>
        <taxon>Bacteria</taxon>
        <taxon>Pseudomonadati</taxon>
        <taxon>Myxococcota</taxon>
        <taxon>Myxococcia</taxon>
        <taxon>Myxococcales</taxon>
        <taxon>Cystobacterineae</taxon>
        <taxon>Archangiaceae</taxon>
        <taxon>Archangium</taxon>
    </lineage>
</organism>
<dbReference type="GO" id="GO:0006355">
    <property type="term" value="P:regulation of DNA-templated transcription"/>
    <property type="evidence" value="ECO:0007669"/>
    <property type="project" value="InterPro"/>
</dbReference>
<dbReference type="InterPro" id="IPR003593">
    <property type="entry name" value="AAA+_ATPase"/>
</dbReference>
<feature type="modified residue" description="4-aspartylphosphate" evidence="6">
    <location>
        <position position="52"/>
    </location>
</feature>
<protein>
    <submittedName>
        <fullName evidence="9">Fis family transcriptional regulator</fullName>
    </submittedName>
</protein>
<feature type="domain" description="Sigma-54 factor interaction" evidence="7">
    <location>
        <begin position="137"/>
        <end position="362"/>
    </location>
</feature>
<dbReference type="SUPFAM" id="SSF46689">
    <property type="entry name" value="Homeodomain-like"/>
    <property type="match status" value="1"/>
</dbReference>
<gene>
    <name evidence="9" type="ORF">Q664_00740</name>
</gene>
<dbReference type="PROSITE" id="PS00676">
    <property type="entry name" value="SIGMA54_INTERACT_2"/>
    <property type="match status" value="1"/>
</dbReference>
<evidence type="ECO:0000256" key="6">
    <source>
        <dbReference type="PROSITE-ProRule" id="PRU00169"/>
    </source>
</evidence>
<dbReference type="GO" id="GO:0043565">
    <property type="term" value="F:sequence-specific DNA binding"/>
    <property type="evidence" value="ECO:0007669"/>
    <property type="project" value="InterPro"/>
</dbReference>
<dbReference type="GO" id="GO:0000160">
    <property type="term" value="P:phosphorelay signal transduction system"/>
    <property type="evidence" value="ECO:0007669"/>
    <property type="project" value="InterPro"/>
</dbReference>
<dbReference type="Gene3D" id="1.10.8.60">
    <property type="match status" value="1"/>
</dbReference>
<dbReference type="InterPro" id="IPR009057">
    <property type="entry name" value="Homeodomain-like_sf"/>
</dbReference>
<dbReference type="InterPro" id="IPR025944">
    <property type="entry name" value="Sigma_54_int_dom_CS"/>
</dbReference>
<feature type="domain" description="Response regulatory" evidence="8">
    <location>
        <begin position="3"/>
        <end position="117"/>
    </location>
</feature>
<proteinExistence type="predicted"/>
<dbReference type="EMBL" id="JPMI01000004">
    <property type="protein sequence ID" value="KFA94739.1"/>
    <property type="molecule type" value="Genomic_DNA"/>
</dbReference>
<dbReference type="FunFam" id="3.40.50.300:FF:000006">
    <property type="entry name" value="DNA-binding transcriptional regulator NtrC"/>
    <property type="match status" value="1"/>
</dbReference>
<dbReference type="InterPro" id="IPR002197">
    <property type="entry name" value="HTH_Fis"/>
</dbReference>
<dbReference type="InterPro" id="IPR001789">
    <property type="entry name" value="Sig_transdc_resp-reg_receiver"/>
</dbReference>
<sequence>MAQVLVVDDEVKLGKLVAEALELDGHEVVRVTGGRAALVELARRGFDVVLTDLMMPEVGGLEVLKAAQALPTPPAVVMMTAYGTAENAVAAMKGGAADYLTKPFAMDEVRLRVRRLAEQRAAETRSERLVRRLTPELVAESPRMKQVLASATQVAASDASVVLLGESGTGKSQLARLIHYSSKRAAGPLVEVHCAALPETLLEGELFGHEKGAFTGATERKVGHLAAADGGTLFLDEIGEVTPATQVKLLRFLQEREFVPLGSTQARKVDVRVIAATNRDLAAAVREGRFREDFYYRLNVFSIEVPPLRERKEDLVPLARAVLARKGLPASKLSKDAEARLLGYTWPGNVRELENAMERALILSGEGDIQAEHLGGGGPSLSRGGGKGVRAADVLGEGFNLDAFERELLYAALERAGGNKTAAAKLLGITRRRLYSRLQSLGEKVTDPESD</sequence>
<dbReference type="Pfam" id="PF00158">
    <property type="entry name" value="Sigma54_activat"/>
    <property type="match status" value="1"/>
</dbReference>
<dbReference type="InterPro" id="IPR011006">
    <property type="entry name" value="CheY-like_superfamily"/>
</dbReference>
<keyword evidence="5" id="KW-0804">Transcription</keyword>